<keyword evidence="3" id="KW-1185">Reference proteome</keyword>
<proteinExistence type="predicted"/>
<gene>
    <name evidence="2" type="ORF">SAMN05216474_2760</name>
</gene>
<dbReference type="STRING" id="477690.SAMN05216474_2760"/>
<feature type="chain" id="PRO_5014789876" description="Por secretion system C-terminal sorting domain-containing protein" evidence="1">
    <location>
        <begin position="20"/>
        <end position="266"/>
    </location>
</feature>
<dbReference type="Proteomes" id="UP000236454">
    <property type="component" value="Unassembled WGS sequence"/>
</dbReference>
<evidence type="ECO:0008006" key="4">
    <source>
        <dbReference type="Google" id="ProtNLM"/>
    </source>
</evidence>
<dbReference type="EMBL" id="FPAS01000005">
    <property type="protein sequence ID" value="SFT85726.1"/>
    <property type="molecule type" value="Genomic_DNA"/>
</dbReference>
<evidence type="ECO:0000313" key="2">
    <source>
        <dbReference type="EMBL" id="SFT85726.1"/>
    </source>
</evidence>
<evidence type="ECO:0000313" key="3">
    <source>
        <dbReference type="Proteomes" id="UP000236454"/>
    </source>
</evidence>
<dbReference type="RefSeq" id="WP_090251770.1">
    <property type="nucleotide sequence ID" value="NZ_FPAS01000005.1"/>
</dbReference>
<feature type="signal peptide" evidence="1">
    <location>
        <begin position="1"/>
        <end position="19"/>
    </location>
</feature>
<name>A0A1I7BET6_9FLAO</name>
<dbReference type="OrthoDB" id="1466693at2"/>
<accession>A0A1I7BET6</accession>
<reference evidence="2 3" key="1">
    <citation type="submission" date="2016-10" db="EMBL/GenBank/DDBJ databases">
        <authorList>
            <person name="de Groot N.N."/>
        </authorList>
    </citation>
    <scope>NUCLEOTIDE SEQUENCE [LARGE SCALE GENOMIC DNA]</scope>
    <source>
        <strain evidence="2 3">CGMCC 1.7005</strain>
    </source>
</reference>
<organism evidence="2 3">
    <name type="scientific">Lishizhenia tianjinensis</name>
    <dbReference type="NCBI Taxonomy" id="477690"/>
    <lineage>
        <taxon>Bacteria</taxon>
        <taxon>Pseudomonadati</taxon>
        <taxon>Bacteroidota</taxon>
        <taxon>Flavobacteriia</taxon>
        <taxon>Flavobacteriales</taxon>
        <taxon>Crocinitomicaceae</taxon>
        <taxon>Lishizhenia</taxon>
    </lineage>
</organism>
<sequence>MRLFFTLATIFGFVHLACANLSIEGTYQGRNLYVQNPETPDGFGFCATRITVNDQILPANINRLAFTIDFSQLDLAIGTPVFIVIYHSDECKPKILNPEVLLHSSTFTTEEISATEEGVISWATKNEEGKIPFKIEQYRWNKWITVGEVEGIGTPDVNNYSFQITPHSGENKIRVVQIDHTGIKNKSPEITFESNAKEVFLENNKIEEYIRFVDKQKKDTPTRYELFDAYGNIVKKGYGKEVDCRTLKKGLYHLNFDNTTERVIKK</sequence>
<protein>
    <recommendedName>
        <fullName evidence="4">Por secretion system C-terminal sorting domain-containing protein</fullName>
    </recommendedName>
</protein>
<evidence type="ECO:0000256" key="1">
    <source>
        <dbReference type="SAM" id="SignalP"/>
    </source>
</evidence>
<dbReference type="AlphaFoldDB" id="A0A1I7BET6"/>
<keyword evidence="1" id="KW-0732">Signal</keyword>